<feature type="domain" description="Peptidase S54 GlpG peptidase N-terminal" evidence="3">
    <location>
        <begin position="2"/>
        <end position="68"/>
    </location>
</feature>
<dbReference type="Pfam" id="PF12122">
    <property type="entry name" value="Rhomboid_N"/>
    <property type="match status" value="1"/>
</dbReference>
<feature type="transmembrane region" description="Helical" evidence="2">
    <location>
        <begin position="163"/>
        <end position="183"/>
    </location>
</feature>
<dbReference type="EMBL" id="UINC01142951">
    <property type="protein sequence ID" value="SVD31591.1"/>
    <property type="molecule type" value="Genomic_DNA"/>
</dbReference>
<proteinExistence type="predicted"/>
<reference evidence="4" key="1">
    <citation type="submission" date="2018-05" db="EMBL/GenBank/DDBJ databases">
        <authorList>
            <person name="Lanie J.A."/>
            <person name="Ng W.-L."/>
            <person name="Kazmierczak K.M."/>
            <person name="Andrzejewski T.M."/>
            <person name="Davidsen T.M."/>
            <person name="Wayne K.J."/>
            <person name="Tettelin H."/>
            <person name="Glass J.I."/>
            <person name="Rusch D."/>
            <person name="Podicherti R."/>
            <person name="Tsui H.-C.T."/>
            <person name="Winkler M.E."/>
        </authorList>
    </citation>
    <scope>NUCLEOTIDE SEQUENCE</scope>
</reference>
<feature type="non-terminal residue" evidence="4">
    <location>
        <position position="212"/>
    </location>
</feature>
<gene>
    <name evidence="4" type="ORF">METZ01_LOCUS384445</name>
</gene>
<keyword evidence="2" id="KW-1133">Transmembrane helix</keyword>
<evidence type="ECO:0000259" key="3">
    <source>
        <dbReference type="Pfam" id="PF12122"/>
    </source>
</evidence>
<dbReference type="GO" id="GO:0016020">
    <property type="term" value="C:membrane"/>
    <property type="evidence" value="ECO:0007669"/>
    <property type="project" value="InterPro"/>
</dbReference>
<evidence type="ECO:0000256" key="1">
    <source>
        <dbReference type="SAM" id="MobiDB-lite"/>
    </source>
</evidence>
<dbReference type="Gene3D" id="3.30.70.2350">
    <property type="match status" value="1"/>
</dbReference>
<dbReference type="AlphaFoldDB" id="A0A382UCW6"/>
<dbReference type="GO" id="GO:0004252">
    <property type="term" value="F:serine-type endopeptidase activity"/>
    <property type="evidence" value="ECO:0007669"/>
    <property type="project" value="InterPro"/>
</dbReference>
<feature type="region of interest" description="Disordered" evidence="1">
    <location>
        <begin position="61"/>
        <end position="81"/>
    </location>
</feature>
<name>A0A382UCW6_9ZZZZ</name>
<dbReference type="InterPro" id="IPR038236">
    <property type="entry name" value="GlpG_N_sf"/>
</dbReference>
<keyword evidence="2" id="KW-0812">Transmembrane</keyword>
<organism evidence="4">
    <name type="scientific">marine metagenome</name>
    <dbReference type="NCBI Taxonomy" id="408172"/>
    <lineage>
        <taxon>unclassified sequences</taxon>
        <taxon>metagenomes</taxon>
        <taxon>ecological metagenomes</taxon>
    </lineage>
</organism>
<evidence type="ECO:0000313" key="4">
    <source>
        <dbReference type="EMBL" id="SVD31591.1"/>
    </source>
</evidence>
<keyword evidence="2" id="KW-0472">Membrane</keyword>
<dbReference type="InterPro" id="IPR022732">
    <property type="entry name" value="Peptidase_S54_GlpG_N"/>
</dbReference>
<accession>A0A382UCW6</accession>
<feature type="non-terminal residue" evidence="4">
    <location>
        <position position="1"/>
    </location>
</feature>
<evidence type="ECO:0000256" key="2">
    <source>
        <dbReference type="SAM" id="Phobius"/>
    </source>
</evidence>
<sequence length="212" mass="23102">VRQIGEIDNEADAKRFSDYLNASGITHDLQDEDTGSWLVWVHDEDLLAKAEAQLNDFLKDPTSSRYPEVTDKPEGAPPILPKEEAVPPMPLKVALAIKLIYIQVVISIVYSLFLPFWGGDAYRAGAPELGLDAAGLHMFMLCASVIGGLVACFFAYNIGKGRNWARIILAMLTIGGIFLVGINGQGIEVLLEIGDMILSLVIVVFLFQKPSA</sequence>
<feature type="transmembrane region" description="Helical" evidence="2">
    <location>
        <begin position="99"/>
        <end position="118"/>
    </location>
</feature>
<protein>
    <recommendedName>
        <fullName evidence="3">Peptidase S54 GlpG peptidase N-terminal domain-containing protein</fullName>
    </recommendedName>
</protein>
<feature type="transmembrane region" description="Helical" evidence="2">
    <location>
        <begin position="138"/>
        <end position="156"/>
    </location>
</feature>
<feature type="transmembrane region" description="Helical" evidence="2">
    <location>
        <begin position="189"/>
        <end position="207"/>
    </location>
</feature>